<feature type="non-terminal residue" evidence="1">
    <location>
        <position position="34"/>
    </location>
</feature>
<accession>X0UZT0</accession>
<dbReference type="AlphaFoldDB" id="X0UZT0"/>
<dbReference type="EMBL" id="BARS01023421">
    <property type="protein sequence ID" value="GAG11335.1"/>
    <property type="molecule type" value="Genomic_DNA"/>
</dbReference>
<gene>
    <name evidence="1" type="ORF">S01H1_37291</name>
</gene>
<protein>
    <submittedName>
        <fullName evidence="1">Uncharacterized protein</fullName>
    </submittedName>
</protein>
<sequence length="34" mass="3907">MPPNPYIDVKMPIVQPEFPILMNVGRQRVDKPEG</sequence>
<comment type="caution">
    <text evidence="1">The sequence shown here is derived from an EMBL/GenBank/DDBJ whole genome shotgun (WGS) entry which is preliminary data.</text>
</comment>
<organism evidence="1">
    <name type="scientific">marine sediment metagenome</name>
    <dbReference type="NCBI Taxonomy" id="412755"/>
    <lineage>
        <taxon>unclassified sequences</taxon>
        <taxon>metagenomes</taxon>
        <taxon>ecological metagenomes</taxon>
    </lineage>
</organism>
<reference evidence="1" key="1">
    <citation type="journal article" date="2014" name="Front. Microbiol.">
        <title>High frequency of phylogenetically diverse reductive dehalogenase-homologous genes in deep subseafloor sedimentary metagenomes.</title>
        <authorList>
            <person name="Kawai M."/>
            <person name="Futagami T."/>
            <person name="Toyoda A."/>
            <person name="Takaki Y."/>
            <person name="Nishi S."/>
            <person name="Hori S."/>
            <person name="Arai W."/>
            <person name="Tsubouchi T."/>
            <person name="Morono Y."/>
            <person name="Uchiyama I."/>
            <person name="Ito T."/>
            <person name="Fujiyama A."/>
            <person name="Inagaki F."/>
            <person name="Takami H."/>
        </authorList>
    </citation>
    <scope>NUCLEOTIDE SEQUENCE</scope>
    <source>
        <strain evidence="1">Expedition CK06-06</strain>
    </source>
</reference>
<evidence type="ECO:0000313" key="1">
    <source>
        <dbReference type="EMBL" id="GAG11335.1"/>
    </source>
</evidence>
<proteinExistence type="predicted"/>
<name>X0UZT0_9ZZZZ</name>